<dbReference type="InterPro" id="IPR051450">
    <property type="entry name" value="Gfo/Idh/MocA_Oxidoreductases"/>
</dbReference>
<proteinExistence type="predicted"/>
<keyword evidence="1" id="KW-0520">NAD</keyword>
<evidence type="ECO:0000259" key="2">
    <source>
        <dbReference type="Pfam" id="PF01408"/>
    </source>
</evidence>
<dbReference type="InterPro" id="IPR036291">
    <property type="entry name" value="NAD(P)-bd_dom_sf"/>
</dbReference>
<dbReference type="Proteomes" id="UP001500213">
    <property type="component" value="Unassembled WGS sequence"/>
</dbReference>
<accession>A0ABP8AU60</accession>
<name>A0ABP8AU60_9MICO</name>
<dbReference type="PANTHER" id="PTHR43377">
    <property type="entry name" value="BILIVERDIN REDUCTASE A"/>
    <property type="match status" value="1"/>
</dbReference>
<evidence type="ECO:0000313" key="4">
    <source>
        <dbReference type="EMBL" id="GAA4190125.1"/>
    </source>
</evidence>
<dbReference type="Pfam" id="PF22725">
    <property type="entry name" value="GFO_IDH_MocA_C3"/>
    <property type="match status" value="1"/>
</dbReference>
<dbReference type="InterPro" id="IPR000683">
    <property type="entry name" value="Gfo/Idh/MocA-like_OxRdtase_N"/>
</dbReference>
<organism evidence="4 5">
    <name type="scientific">Gryllotalpicola kribbensis</name>
    <dbReference type="NCBI Taxonomy" id="993084"/>
    <lineage>
        <taxon>Bacteria</taxon>
        <taxon>Bacillati</taxon>
        <taxon>Actinomycetota</taxon>
        <taxon>Actinomycetes</taxon>
        <taxon>Micrococcales</taxon>
        <taxon>Microbacteriaceae</taxon>
        <taxon>Gryllotalpicola</taxon>
    </lineage>
</organism>
<dbReference type="RefSeq" id="WP_344776230.1">
    <property type="nucleotide sequence ID" value="NZ_BAABBX010000015.1"/>
</dbReference>
<protein>
    <submittedName>
        <fullName evidence="4">Gfo/Idh/MocA family oxidoreductase</fullName>
    </submittedName>
</protein>
<feature type="domain" description="Gfo/Idh/MocA-like oxidoreductase N-terminal" evidence="2">
    <location>
        <begin position="4"/>
        <end position="111"/>
    </location>
</feature>
<feature type="domain" description="GFO/IDH/MocA-like oxidoreductase" evidence="3">
    <location>
        <begin position="123"/>
        <end position="245"/>
    </location>
</feature>
<dbReference type="EMBL" id="BAABBX010000015">
    <property type="protein sequence ID" value="GAA4190125.1"/>
    <property type="molecule type" value="Genomic_DNA"/>
</dbReference>
<comment type="caution">
    <text evidence="4">The sequence shown here is derived from an EMBL/GenBank/DDBJ whole genome shotgun (WGS) entry which is preliminary data.</text>
</comment>
<dbReference type="Pfam" id="PF01408">
    <property type="entry name" value="GFO_IDH_MocA"/>
    <property type="match status" value="1"/>
</dbReference>
<evidence type="ECO:0000256" key="1">
    <source>
        <dbReference type="ARBA" id="ARBA00023027"/>
    </source>
</evidence>
<gene>
    <name evidence="4" type="ORF">GCM10022288_18880</name>
</gene>
<evidence type="ECO:0000313" key="5">
    <source>
        <dbReference type="Proteomes" id="UP001500213"/>
    </source>
</evidence>
<dbReference type="SUPFAM" id="SSF55347">
    <property type="entry name" value="Glyceraldehyde-3-phosphate dehydrogenase-like, C-terminal domain"/>
    <property type="match status" value="1"/>
</dbReference>
<keyword evidence="5" id="KW-1185">Reference proteome</keyword>
<dbReference type="InterPro" id="IPR055170">
    <property type="entry name" value="GFO_IDH_MocA-like_dom"/>
</dbReference>
<dbReference type="PANTHER" id="PTHR43377:SF1">
    <property type="entry name" value="BILIVERDIN REDUCTASE A"/>
    <property type="match status" value="1"/>
</dbReference>
<dbReference type="SUPFAM" id="SSF51735">
    <property type="entry name" value="NAD(P)-binding Rossmann-fold domains"/>
    <property type="match status" value="1"/>
</dbReference>
<dbReference type="Gene3D" id="3.30.360.10">
    <property type="entry name" value="Dihydrodipicolinate Reductase, domain 2"/>
    <property type="match status" value="1"/>
</dbReference>
<sequence length="311" mass="32179">MPLTVGVVGAGAMGREHARQLRTLGVRTVIWSRSGADAAAVQLGAEPAASFEALLAAADVVDITTPTTTHLALGLAAIAAGKQVICEKPLGRTAAEAQQLVDAASAAGLHLLPAHVVRWFPAYAQAKAAVSAGELGELQRLRFYRGGAHPTSPWFADRAQSGGVVMDLMIHDLDQARWLAGEVVRVEATRDAGTREDGAAAGHPFESASVTLTHASGAITRADGVWGPPSLVFATEFALVGSRGSREHSTRSSLPGAHEADSPYRAQLRDFLAAIETGAPVRVTAADAVAAVRLADAALESIETGRPVELG</sequence>
<dbReference type="Gene3D" id="3.40.50.720">
    <property type="entry name" value="NAD(P)-binding Rossmann-like Domain"/>
    <property type="match status" value="1"/>
</dbReference>
<evidence type="ECO:0000259" key="3">
    <source>
        <dbReference type="Pfam" id="PF22725"/>
    </source>
</evidence>
<reference evidence="5" key="1">
    <citation type="journal article" date="2019" name="Int. J. Syst. Evol. Microbiol.">
        <title>The Global Catalogue of Microorganisms (GCM) 10K type strain sequencing project: providing services to taxonomists for standard genome sequencing and annotation.</title>
        <authorList>
            <consortium name="The Broad Institute Genomics Platform"/>
            <consortium name="The Broad Institute Genome Sequencing Center for Infectious Disease"/>
            <person name="Wu L."/>
            <person name="Ma J."/>
        </authorList>
    </citation>
    <scope>NUCLEOTIDE SEQUENCE [LARGE SCALE GENOMIC DNA]</scope>
    <source>
        <strain evidence="5">JCM 17593</strain>
    </source>
</reference>